<reference evidence="1" key="1">
    <citation type="submission" date="2025-08" db="UniProtKB">
        <authorList>
            <consortium name="Ensembl"/>
        </authorList>
    </citation>
    <scope>IDENTIFICATION</scope>
</reference>
<evidence type="ECO:0000313" key="2">
    <source>
        <dbReference type="Proteomes" id="UP000694381"/>
    </source>
</evidence>
<dbReference type="Proteomes" id="UP000694381">
    <property type="component" value="Unassembled WGS sequence"/>
</dbReference>
<dbReference type="Ensembl" id="ENSNGAT00000020224.1">
    <property type="protein sequence ID" value="ENSNGAP00000014631.1"/>
    <property type="gene ID" value="ENSNGAG00000015895.1"/>
</dbReference>
<protein>
    <submittedName>
        <fullName evidence="1">Uncharacterized protein</fullName>
    </submittedName>
</protein>
<proteinExistence type="predicted"/>
<evidence type="ECO:0000313" key="1">
    <source>
        <dbReference type="Ensembl" id="ENSNGAP00000014631.1"/>
    </source>
</evidence>
<sequence>MSRATSVGDQLEAP</sequence>
<accession>A0A8C6W875</accession>
<name>A0A8C6W875_NANGA</name>
<keyword evidence="2" id="KW-1185">Reference proteome</keyword>
<reference evidence="1" key="2">
    <citation type="submission" date="2025-09" db="UniProtKB">
        <authorList>
            <consortium name="Ensembl"/>
        </authorList>
    </citation>
    <scope>IDENTIFICATION</scope>
</reference>
<organism evidence="1 2">
    <name type="scientific">Nannospalax galili</name>
    <name type="common">Northern Israeli blind subterranean mole rat</name>
    <name type="synonym">Spalax galili</name>
    <dbReference type="NCBI Taxonomy" id="1026970"/>
    <lineage>
        <taxon>Eukaryota</taxon>
        <taxon>Metazoa</taxon>
        <taxon>Chordata</taxon>
        <taxon>Craniata</taxon>
        <taxon>Vertebrata</taxon>
        <taxon>Euteleostomi</taxon>
        <taxon>Mammalia</taxon>
        <taxon>Eutheria</taxon>
        <taxon>Euarchontoglires</taxon>
        <taxon>Glires</taxon>
        <taxon>Rodentia</taxon>
        <taxon>Myomorpha</taxon>
        <taxon>Muroidea</taxon>
        <taxon>Spalacidae</taxon>
        <taxon>Spalacinae</taxon>
        <taxon>Nannospalax</taxon>
    </lineage>
</organism>